<dbReference type="EMBL" id="JBFXLT010000002">
    <property type="protein sequence ID" value="KAL2822563.1"/>
    <property type="molecule type" value="Genomic_DNA"/>
</dbReference>
<dbReference type="Proteomes" id="UP001610334">
    <property type="component" value="Unassembled WGS sequence"/>
</dbReference>
<accession>A0ABR4I473</accession>
<feature type="domain" description="Carbohydrate-binding module family 96" evidence="5">
    <location>
        <begin position="69"/>
        <end position="182"/>
    </location>
</feature>
<organism evidence="6 7">
    <name type="scientific">Aspergillus granulosus</name>
    <dbReference type="NCBI Taxonomy" id="176169"/>
    <lineage>
        <taxon>Eukaryota</taxon>
        <taxon>Fungi</taxon>
        <taxon>Dikarya</taxon>
        <taxon>Ascomycota</taxon>
        <taxon>Pezizomycotina</taxon>
        <taxon>Eurotiomycetes</taxon>
        <taxon>Eurotiomycetidae</taxon>
        <taxon>Eurotiales</taxon>
        <taxon>Aspergillaceae</taxon>
        <taxon>Aspergillus</taxon>
        <taxon>Aspergillus subgen. Nidulantes</taxon>
    </lineage>
</organism>
<gene>
    <name evidence="6" type="ORF">BJX63DRAFT_125447</name>
</gene>
<dbReference type="Pfam" id="PF24517">
    <property type="entry name" value="CBM96"/>
    <property type="match status" value="1"/>
</dbReference>
<evidence type="ECO:0000256" key="4">
    <source>
        <dbReference type="SAM" id="SignalP"/>
    </source>
</evidence>
<comment type="subcellular location">
    <subcellularLocation>
        <location evidence="1">Secreted</location>
    </subcellularLocation>
</comment>
<keyword evidence="7" id="KW-1185">Reference proteome</keyword>
<proteinExistence type="predicted"/>
<evidence type="ECO:0000256" key="3">
    <source>
        <dbReference type="ARBA" id="ARBA00022729"/>
    </source>
</evidence>
<sequence>MHTLKLVTSLAFLATASQAATVDRTAIKDSTILRSTVSCTDCPDNDCYKCTYGFGDRLRANTGGLAWIRSLVGFQLPENVDPSDVTKCTVQFPAFISLPQYAFDLTVAPAVSSDWDEATVNGNNAPDSTDDVTTVHVPALTNPPLLDITNACQNADEDGQFSIYLGVVSGSYEIWSKDSGNPAVLHTTF</sequence>
<feature type="signal peptide" evidence="4">
    <location>
        <begin position="1"/>
        <end position="19"/>
    </location>
</feature>
<dbReference type="InterPro" id="IPR055372">
    <property type="entry name" value="CBM96"/>
</dbReference>
<evidence type="ECO:0000259" key="5">
    <source>
        <dbReference type="Pfam" id="PF24517"/>
    </source>
</evidence>
<comment type="caution">
    <text evidence="6">The sequence shown here is derived from an EMBL/GenBank/DDBJ whole genome shotgun (WGS) entry which is preliminary data.</text>
</comment>
<evidence type="ECO:0000313" key="7">
    <source>
        <dbReference type="Proteomes" id="UP001610334"/>
    </source>
</evidence>
<name>A0ABR4I473_9EURO</name>
<feature type="chain" id="PRO_5045674180" description="Carbohydrate-binding module family 96 domain-containing protein" evidence="4">
    <location>
        <begin position="20"/>
        <end position="189"/>
    </location>
</feature>
<keyword evidence="3 4" id="KW-0732">Signal</keyword>
<protein>
    <recommendedName>
        <fullName evidence="5">Carbohydrate-binding module family 96 domain-containing protein</fullName>
    </recommendedName>
</protein>
<reference evidence="6 7" key="1">
    <citation type="submission" date="2024-07" db="EMBL/GenBank/DDBJ databases">
        <title>Section-level genome sequencing and comparative genomics of Aspergillus sections Usti and Cavernicolus.</title>
        <authorList>
            <consortium name="Lawrence Berkeley National Laboratory"/>
            <person name="Nybo J.L."/>
            <person name="Vesth T.C."/>
            <person name="Theobald S."/>
            <person name="Frisvad J.C."/>
            <person name="Larsen T.O."/>
            <person name="Kjaerboelling I."/>
            <person name="Rothschild-Mancinelli K."/>
            <person name="Lyhne E.K."/>
            <person name="Kogle M.E."/>
            <person name="Barry K."/>
            <person name="Clum A."/>
            <person name="Na H."/>
            <person name="Ledsgaard L."/>
            <person name="Lin J."/>
            <person name="Lipzen A."/>
            <person name="Kuo A."/>
            <person name="Riley R."/>
            <person name="Mondo S."/>
            <person name="Labutti K."/>
            <person name="Haridas S."/>
            <person name="Pangalinan J."/>
            <person name="Salamov A.A."/>
            <person name="Simmons B.A."/>
            <person name="Magnuson J.K."/>
            <person name="Chen J."/>
            <person name="Drula E."/>
            <person name="Henrissat B."/>
            <person name="Wiebenga A."/>
            <person name="Lubbers R.J."/>
            <person name="Gomes A.C."/>
            <person name="Makela M.R."/>
            <person name="Stajich J."/>
            <person name="Grigoriev I.V."/>
            <person name="Mortensen U.H."/>
            <person name="De Vries R.P."/>
            <person name="Baker S.E."/>
            <person name="Andersen M.R."/>
        </authorList>
    </citation>
    <scope>NUCLEOTIDE SEQUENCE [LARGE SCALE GENOMIC DNA]</scope>
    <source>
        <strain evidence="6 7">CBS 588.65</strain>
    </source>
</reference>
<evidence type="ECO:0000256" key="1">
    <source>
        <dbReference type="ARBA" id="ARBA00004613"/>
    </source>
</evidence>
<keyword evidence="2" id="KW-0964">Secreted</keyword>
<evidence type="ECO:0000256" key="2">
    <source>
        <dbReference type="ARBA" id="ARBA00022525"/>
    </source>
</evidence>
<evidence type="ECO:0000313" key="6">
    <source>
        <dbReference type="EMBL" id="KAL2822563.1"/>
    </source>
</evidence>